<organism evidence="1 2">
    <name type="scientific">Candidatus Uhrbacteria bacterium GW2011_GWF2_44_350</name>
    <dbReference type="NCBI Taxonomy" id="1619000"/>
    <lineage>
        <taxon>Bacteria</taxon>
        <taxon>Candidatus Uhriibacteriota</taxon>
    </lineage>
</organism>
<evidence type="ECO:0000313" key="1">
    <source>
        <dbReference type="EMBL" id="KKT71945.1"/>
    </source>
</evidence>
<dbReference type="AlphaFoldDB" id="A0A0G1JKP8"/>
<accession>A0A0G1JKP8</accession>
<comment type="caution">
    <text evidence="1">The sequence shown here is derived from an EMBL/GenBank/DDBJ whole genome shotgun (WGS) entry which is preliminary data.</text>
</comment>
<proteinExistence type="predicted"/>
<evidence type="ECO:0000313" key="2">
    <source>
        <dbReference type="Proteomes" id="UP000034154"/>
    </source>
</evidence>
<gene>
    <name evidence="1" type="ORF">UW63_C0004G0001</name>
</gene>
<sequence>MKKEKTPNFFSLEQMKILLELVCVVLRNEDINSTRSANAYSEMLRIFFDVLKTTSLDQERKKIKKAFEDLVFTDFSEILSDFSLACLNTAQYKNFLDLLNEAVTLGVTKEEDWLQECAESFVGLGRTKEAEELVADYSLTRPSEFWPYIILGDIFYFYQIQNTKQDFKKAEEWYYYAYDRGISKDNEDDWHVLLERLGSVCIDRLRRSAYDRLLKMFQDNKIGDWRLLSQWKEVVYCAGAENPLHQQIIQAIGLSSEGIADANERLKVLQDAYNLSPQKRLDDFSPFEMEINCPKGELELRFREEMFNGFLEQHKVDAQSKKEVDSRFFQDFSDFQVTFMNQKDPIIGKKRIVLVNKERKKTKKLFDDGRLIWTGFEVFRNRDYLSENLEICP</sequence>
<protein>
    <submittedName>
        <fullName evidence="1">Uncharacterized protein</fullName>
    </submittedName>
</protein>
<reference evidence="1 2" key="1">
    <citation type="journal article" date="2015" name="Nature">
        <title>rRNA introns, odd ribosomes, and small enigmatic genomes across a large radiation of phyla.</title>
        <authorList>
            <person name="Brown C.T."/>
            <person name="Hug L.A."/>
            <person name="Thomas B.C."/>
            <person name="Sharon I."/>
            <person name="Castelle C.J."/>
            <person name="Singh A."/>
            <person name="Wilkins M.J."/>
            <person name="Williams K.H."/>
            <person name="Banfield J.F."/>
        </authorList>
    </citation>
    <scope>NUCLEOTIDE SEQUENCE [LARGE SCALE GENOMIC DNA]</scope>
</reference>
<name>A0A0G1JKP8_9BACT</name>
<dbReference type="Proteomes" id="UP000034154">
    <property type="component" value="Unassembled WGS sequence"/>
</dbReference>
<dbReference type="EMBL" id="LCJB01000004">
    <property type="protein sequence ID" value="KKT71945.1"/>
    <property type="molecule type" value="Genomic_DNA"/>
</dbReference>